<feature type="transmembrane region" description="Helical" evidence="1">
    <location>
        <begin position="196"/>
        <end position="216"/>
    </location>
</feature>
<proteinExistence type="predicted"/>
<feature type="transmembrane region" description="Helical" evidence="1">
    <location>
        <begin position="6"/>
        <end position="24"/>
    </location>
</feature>
<feature type="transmembrane region" description="Helical" evidence="1">
    <location>
        <begin position="62"/>
        <end position="86"/>
    </location>
</feature>
<feature type="transmembrane region" description="Helical" evidence="1">
    <location>
        <begin position="136"/>
        <end position="158"/>
    </location>
</feature>
<accession>A0AAU7DG91</accession>
<feature type="transmembrane region" description="Helical" evidence="1">
    <location>
        <begin position="98"/>
        <end position="116"/>
    </location>
</feature>
<organism evidence="2">
    <name type="scientific">Telmatobacter sp. DSM 110680</name>
    <dbReference type="NCBI Taxonomy" id="3036704"/>
    <lineage>
        <taxon>Bacteria</taxon>
        <taxon>Pseudomonadati</taxon>
        <taxon>Acidobacteriota</taxon>
        <taxon>Terriglobia</taxon>
        <taxon>Terriglobales</taxon>
        <taxon>Acidobacteriaceae</taxon>
        <taxon>Telmatobacter</taxon>
    </lineage>
</organism>
<dbReference type="AlphaFoldDB" id="A0AAU7DG91"/>
<keyword evidence="1" id="KW-0812">Transmembrane</keyword>
<feature type="transmembrane region" description="Helical" evidence="1">
    <location>
        <begin position="31"/>
        <end position="50"/>
    </location>
</feature>
<name>A0AAU7DG91_9BACT</name>
<feature type="transmembrane region" description="Helical" evidence="1">
    <location>
        <begin position="165"/>
        <end position="184"/>
    </location>
</feature>
<dbReference type="RefSeq" id="WP_348262047.1">
    <property type="nucleotide sequence ID" value="NZ_CP121196.1"/>
</dbReference>
<sequence length="263" mass="29556">MTLDTTFFLVGILVEAAILGLLIFQRIYKKLPLFTAYVAWSLVSDIGYRLLRRQFPDSEFRIYLLSAVIDACFVFCVLIEISMSVLEPIRSSLPRWTVFAVSGLIAAVCFIIWPFAKSPGMEDAGRIYQWIDHLNLTTAVARVLLFLLLAGLSQLLSLGLRDRELQLATGFGFYSLVGLLAAMLHHSGTAVDPNQFHRVDQIVTASYLISLIYWAFSFSQKVPERREFTPQMQSFLLAIAGGARSTRMAMTDSSSKGDRNPRR</sequence>
<reference evidence="2" key="1">
    <citation type="submission" date="2023-03" db="EMBL/GenBank/DDBJ databases">
        <title>Edaphobacter sp.</title>
        <authorList>
            <person name="Huber K.J."/>
            <person name="Papendorf J."/>
            <person name="Pilke C."/>
            <person name="Bunk B."/>
            <person name="Sproeer C."/>
            <person name="Pester M."/>
        </authorList>
    </citation>
    <scope>NUCLEOTIDE SEQUENCE</scope>
    <source>
        <strain evidence="2">DSM 110680</strain>
    </source>
</reference>
<keyword evidence="1" id="KW-1133">Transmembrane helix</keyword>
<keyword evidence="1" id="KW-0472">Membrane</keyword>
<gene>
    <name evidence="2" type="ORF">P8935_19860</name>
</gene>
<evidence type="ECO:0000256" key="1">
    <source>
        <dbReference type="SAM" id="Phobius"/>
    </source>
</evidence>
<evidence type="ECO:0000313" key="2">
    <source>
        <dbReference type="EMBL" id="XBH16819.1"/>
    </source>
</evidence>
<protein>
    <submittedName>
        <fullName evidence="2">Uncharacterized protein</fullName>
    </submittedName>
</protein>
<dbReference type="EMBL" id="CP121196">
    <property type="protein sequence ID" value="XBH16819.1"/>
    <property type="molecule type" value="Genomic_DNA"/>
</dbReference>